<keyword evidence="2" id="KW-1185">Reference proteome</keyword>
<name>G5A7U6_PHYSP</name>
<dbReference type="EMBL" id="JH159161">
    <property type="protein sequence ID" value="EGZ07972.1"/>
    <property type="molecule type" value="Genomic_DNA"/>
</dbReference>
<sequence>METGTHNESNIEEHVEAFFVNHSPFTIEGKRAYGLLCFGRFSAVLEYKTRVTERTKQSELLLAQGCGIFATVELQASGFGSLFKQMIPDPSHRSQILHNIVCGGVEDGFLIYASQTEIIRVVHVRVGVDVTTTYRAALTVIRDAHLKWVYEENNLQLWRALVRIIDDLCRPLPPAKHILPSLVGFWNRIKGGIDVYSRHLTNV</sequence>
<accession>G5A7U6</accession>
<organism evidence="1 2">
    <name type="scientific">Phytophthora sojae (strain P6497)</name>
    <name type="common">Soybean stem and root rot agent</name>
    <name type="synonym">Phytophthora megasperma f. sp. glycines</name>
    <dbReference type="NCBI Taxonomy" id="1094619"/>
    <lineage>
        <taxon>Eukaryota</taxon>
        <taxon>Sar</taxon>
        <taxon>Stramenopiles</taxon>
        <taxon>Oomycota</taxon>
        <taxon>Peronosporomycetes</taxon>
        <taxon>Peronosporales</taxon>
        <taxon>Peronosporaceae</taxon>
        <taxon>Phytophthora</taxon>
    </lineage>
</organism>
<reference evidence="1 2" key="1">
    <citation type="journal article" date="2006" name="Science">
        <title>Phytophthora genome sequences uncover evolutionary origins and mechanisms of pathogenesis.</title>
        <authorList>
            <person name="Tyler B.M."/>
            <person name="Tripathy S."/>
            <person name="Zhang X."/>
            <person name="Dehal P."/>
            <person name="Jiang R.H."/>
            <person name="Aerts A."/>
            <person name="Arredondo F.D."/>
            <person name="Baxter L."/>
            <person name="Bensasson D."/>
            <person name="Beynon J.L."/>
            <person name="Chapman J."/>
            <person name="Damasceno C.M."/>
            <person name="Dorrance A.E."/>
            <person name="Dou D."/>
            <person name="Dickerman A.W."/>
            <person name="Dubchak I.L."/>
            <person name="Garbelotto M."/>
            <person name="Gijzen M."/>
            <person name="Gordon S.G."/>
            <person name="Govers F."/>
            <person name="Grunwald N.J."/>
            <person name="Huang W."/>
            <person name="Ivors K.L."/>
            <person name="Jones R.W."/>
            <person name="Kamoun S."/>
            <person name="Krampis K."/>
            <person name="Lamour K.H."/>
            <person name="Lee M.K."/>
            <person name="McDonald W.H."/>
            <person name="Medina M."/>
            <person name="Meijer H.J."/>
            <person name="Nordberg E.K."/>
            <person name="Maclean D.J."/>
            <person name="Ospina-Giraldo M.D."/>
            <person name="Morris P.F."/>
            <person name="Phuntumart V."/>
            <person name="Putnam N.H."/>
            <person name="Rash S."/>
            <person name="Rose J.K."/>
            <person name="Sakihama Y."/>
            <person name="Salamov A.A."/>
            <person name="Savidor A."/>
            <person name="Scheuring C.F."/>
            <person name="Smith B.M."/>
            <person name="Sobral B.W."/>
            <person name="Terry A."/>
            <person name="Torto-Alalibo T.A."/>
            <person name="Win J."/>
            <person name="Xu Z."/>
            <person name="Zhang H."/>
            <person name="Grigoriev I.V."/>
            <person name="Rokhsar D.S."/>
            <person name="Boore J.L."/>
        </authorList>
    </citation>
    <scope>NUCLEOTIDE SEQUENCE [LARGE SCALE GENOMIC DNA]</scope>
    <source>
        <strain evidence="1 2">P6497</strain>
    </source>
</reference>
<dbReference type="GeneID" id="20644280"/>
<protein>
    <submittedName>
        <fullName evidence="1">Uncharacterized protein</fullName>
    </submittedName>
</protein>
<dbReference type="Proteomes" id="UP000002640">
    <property type="component" value="Unassembled WGS sequence"/>
</dbReference>
<dbReference type="InParanoid" id="G5A7U6"/>
<dbReference type="KEGG" id="psoj:PHYSODRAFT_319025"/>
<dbReference type="AlphaFoldDB" id="G5A7U6"/>
<proteinExistence type="predicted"/>
<evidence type="ECO:0000313" key="2">
    <source>
        <dbReference type="Proteomes" id="UP000002640"/>
    </source>
</evidence>
<evidence type="ECO:0000313" key="1">
    <source>
        <dbReference type="EMBL" id="EGZ07972.1"/>
    </source>
</evidence>
<dbReference type="RefSeq" id="XP_009536144.1">
    <property type="nucleotide sequence ID" value="XM_009537849.1"/>
</dbReference>
<gene>
    <name evidence="1" type="ORF">PHYSODRAFT_319025</name>
</gene>